<evidence type="ECO:0000313" key="2">
    <source>
        <dbReference type="EMBL" id="KIL79043.1"/>
    </source>
</evidence>
<evidence type="ECO:0000313" key="3">
    <source>
        <dbReference type="Proteomes" id="UP000031982"/>
    </source>
</evidence>
<dbReference type="Pfam" id="PF03061">
    <property type="entry name" value="4HBT"/>
    <property type="match status" value="1"/>
</dbReference>
<dbReference type="CDD" id="cd03443">
    <property type="entry name" value="PaaI_thioesterase"/>
    <property type="match status" value="1"/>
</dbReference>
<name>A0ABR5AWE2_BACBA</name>
<feature type="domain" description="Thioesterase" evidence="1">
    <location>
        <begin position="57"/>
        <end position="141"/>
    </location>
</feature>
<dbReference type="RefSeq" id="WP_041113634.1">
    <property type="nucleotide sequence ID" value="NZ_JARTHD010000008.1"/>
</dbReference>
<dbReference type="SUPFAM" id="SSF54637">
    <property type="entry name" value="Thioesterase/thiol ester dehydrase-isomerase"/>
    <property type="match status" value="1"/>
</dbReference>
<proteinExistence type="predicted"/>
<dbReference type="InterPro" id="IPR029069">
    <property type="entry name" value="HotDog_dom_sf"/>
</dbReference>
<dbReference type="Proteomes" id="UP000031982">
    <property type="component" value="Unassembled WGS sequence"/>
</dbReference>
<organism evidence="2 3">
    <name type="scientific">Bacillus badius</name>
    <dbReference type="NCBI Taxonomy" id="1455"/>
    <lineage>
        <taxon>Bacteria</taxon>
        <taxon>Bacillati</taxon>
        <taxon>Bacillota</taxon>
        <taxon>Bacilli</taxon>
        <taxon>Bacillales</taxon>
        <taxon>Bacillaceae</taxon>
        <taxon>Pseudobacillus</taxon>
    </lineage>
</organism>
<dbReference type="Gene3D" id="3.10.129.10">
    <property type="entry name" value="Hotdog Thioesterase"/>
    <property type="match status" value="1"/>
</dbReference>
<sequence>MEKTATEAIQDYYPDDFAWCYGCGRLNETGHHFRTGWQGEKTVTVYTPEKEHTAVPGFVYGGVIASLIDCHGTGSASLALHRKNGHHVGDGSQPPRFVTASLHVDFMKPTPQGIPLQAVGTIEEIHPKKWKVHIEVFADDMLCARGEVVAVVMPSNFLSGNTEK</sequence>
<evidence type="ECO:0000259" key="1">
    <source>
        <dbReference type="Pfam" id="PF03061"/>
    </source>
</evidence>
<gene>
    <name evidence="2" type="ORF">SD77_3844</name>
</gene>
<dbReference type="EMBL" id="JXLP01000005">
    <property type="protein sequence ID" value="KIL79043.1"/>
    <property type="molecule type" value="Genomic_DNA"/>
</dbReference>
<protein>
    <submittedName>
        <fullName evidence="2">Thioesterase family protein</fullName>
    </submittedName>
</protein>
<dbReference type="InterPro" id="IPR006683">
    <property type="entry name" value="Thioestr_dom"/>
</dbReference>
<comment type="caution">
    <text evidence="2">The sequence shown here is derived from an EMBL/GenBank/DDBJ whole genome shotgun (WGS) entry which is preliminary data.</text>
</comment>
<accession>A0ABR5AWE2</accession>
<reference evidence="2 3" key="1">
    <citation type="submission" date="2015-01" db="EMBL/GenBank/DDBJ databases">
        <title>Genome Assembly of Bacillus badius MTCC 1458.</title>
        <authorList>
            <person name="Verma A."/>
            <person name="Khatri I."/>
            <person name="Mual P."/>
            <person name="Subramanian S."/>
            <person name="Krishnamurthi S."/>
        </authorList>
    </citation>
    <scope>NUCLEOTIDE SEQUENCE [LARGE SCALE GENOMIC DNA]</scope>
    <source>
        <strain evidence="2 3">MTCC 1458</strain>
    </source>
</reference>
<keyword evidence="3" id="KW-1185">Reference proteome</keyword>